<evidence type="ECO:0000256" key="1">
    <source>
        <dbReference type="ARBA" id="ARBA00022884"/>
    </source>
</evidence>
<reference evidence="4 5" key="1">
    <citation type="journal article" date="2018" name="PLoS Genet.">
        <title>Population sequencing reveals clonal diversity and ancestral inbreeding in the grapevine cultivar Chardonnay.</title>
        <authorList>
            <person name="Roach M.J."/>
            <person name="Johnson D.L."/>
            <person name="Bohlmann J."/>
            <person name="van Vuuren H.J."/>
            <person name="Jones S.J."/>
            <person name="Pretorius I.S."/>
            <person name="Schmidt S.A."/>
            <person name="Borneman A.R."/>
        </authorList>
    </citation>
    <scope>NUCLEOTIDE SEQUENCE [LARGE SCALE GENOMIC DNA]</scope>
    <source>
        <strain evidence="5">cv. Chardonnay</strain>
        <tissue evidence="4">Leaf</tissue>
    </source>
</reference>
<evidence type="ECO:0000259" key="3">
    <source>
        <dbReference type="SMART" id="SM01218"/>
    </source>
</evidence>
<accession>A0A438FAN7</accession>
<dbReference type="EMBL" id="QGNW01001068">
    <property type="protein sequence ID" value="RVW57035.1"/>
    <property type="molecule type" value="Genomic_DNA"/>
</dbReference>
<comment type="caution">
    <text evidence="4">The sequence shown here is derived from an EMBL/GenBank/DDBJ whole genome shotgun (WGS) entry which is preliminary data.</text>
</comment>
<dbReference type="Pfam" id="PF13865">
    <property type="entry name" value="FoP_duplication"/>
    <property type="match status" value="1"/>
</dbReference>
<protein>
    <recommendedName>
        <fullName evidence="3">Chromatin target of PRMT1 protein C-terminal domain-containing protein</fullName>
    </recommendedName>
</protein>
<feature type="compositionally biased region" description="Gly residues" evidence="2">
    <location>
        <begin position="43"/>
        <end position="52"/>
    </location>
</feature>
<evidence type="ECO:0000313" key="5">
    <source>
        <dbReference type="Proteomes" id="UP000288805"/>
    </source>
</evidence>
<keyword evidence="1" id="KW-0694">RNA-binding</keyword>
<organism evidence="4 5">
    <name type="scientific">Vitis vinifera</name>
    <name type="common">Grape</name>
    <dbReference type="NCBI Taxonomy" id="29760"/>
    <lineage>
        <taxon>Eukaryota</taxon>
        <taxon>Viridiplantae</taxon>
        <taxon>Streptophyta</taxon>
        <taxon>Embryophyta</taxon>
        <taxon>Tracheophyta</taxon>
        <taxon>Spermatophyta</taxon>
        <taxon>Magnoliopsida</taxon>
        <taxon>eudicotyledons</taxon>
        <taxon>Gunneridae</taxon>
        <taxon>Pentapetalae</taxon>
        <taxon>rosids</taxon>
        <taxon>Vitales</taxon>
        <taxon>Vitaceae</taxon>
        <taxon>Viteae</taxon>
        <taxon>Vitis</taxon>
    </lineage>
</organism>
<gene>
    <name evidence="4" type="ORF">CK203_070490</name>
</gene>
<feature type="region of interest" description="Disordered" evidence="2">
    <location>
        <begin position="34"/>
        <end position="73"/>
    </location>
</feature>
<dbReference type="AlphaFoldDB" id="A0A438FAN7"/>
<feature type="domain" description="Chromatin target of PRMT1 protein C-terminal" evidence="3">
    <location>
        <begin position="16"/>
        <end position="86"/>
    </location>
</feature>
<evidence type="ECO:0000256" key="2">
    <source>
        <dbReference type="SAM" id="MobiDB-lite"/>
    </source>
</evidence>
<dbReference type="SMART" id="SM01218">
    <property type="entry name" value="FoP_duplication"/>
    <property type="match status" value="1"/>
</dbReference>
<feature type="compositionally biased region" description="Basic and acidic residues" evidence="2">
    <location>
        <begin position="61"/>
        <end position="73"/>
    </location>
</feature>
<dbReference type="GO" id="GO:0003723">
    <property type="term" value="F:RNA binding"/>
    <property type="evidence" value="ECO:0007669"/>
    <property type="project" value="UniProtKB-KW"/>
</dbReference>
<sequence length="86" mass="9630">MTNVMWEMSLYQDCWFSWTVQENISKPYALPYAQGRVGSQGRPRGGSGGRGFGRGRGRGRGRGEKVSAEDLDADLEKYHSEAMQIN</sequence>
<name>A0A438FAN7_VITVI</name>
<dbReference type="InterPro" id="IPR025715">
    <property type="entry name" value="FoP_C"/>
</dbReference>
<evidence type="ECO:0000313" key="4">
    <source>
        <dbReference type="EMBL" id="RVW57035.1"/>
    </source>
</evidence>
<dbReference type="Proteomes" id="UP000288805">
    <property type="component" value="Unassembled WGS sequence"/>
</dbReference>
<proteinExistence type="predicted"/>